<organism evidence="4 5">
    <name type="scientific">Phialemonium atrogriseum</name>
    <dbReference type="NCBI Taxonomy" id="1093897"/>
    <lineage>
        <taxon>Eukaryota</taxon>
        <taxon>Fungi</taxon>
        <taxon>Dikarya</taxon>
        <taxon>Ascomycota</taxon>
        <taxon>Pezizomycotina</taxon>
        <taxon>Sordariomycetes</taxon>
        <taxon>Sordariomycetidae</taxon>
        <taxon>Cephalothecales</taxon>
        <taxon>Cephalothecaceae</taxon>
        <taxon>Phialemonium</taxon>
    </lineage>
</organism>
<proteinExistence type="predicted"/>
<dbReference type="GO" id="GO:0005829">
    <property type="term" value="C:cytosol"/>
    <property type="evidence" value="ECO:0007669"/>
    <property type="project" value="TreeGrafter"/>
</dbReference>
<protein>
    <recommendedName>
        <fullName evidence="3">UBA domain-containing protein</fullName>
    </recommendedName>
</protein>
<dbReference type="PROSITE" id="PS50330">
    <property type="entry name" value="UIM"/>
    <property type="match status" value="1"/>
</dbReference>
<dbReference type="Proteomes" id="UP001244011">
    <property type="component" value="Unassembled WGS sequence"/>
</dbReference>
<keyword evidence="5" id="KW-1185">Reference proteome</keyword>
<dbReference type="PROSITE" id="PS50030">
    <property type="entry name" value="UBA"/>
    <property type="match status" value="1"/>
</dbReference>
<evidence type="ECO:0000256" key="1">
    <source>
        <dbReference type="SAM" id="Coils"/>
    </source>
</evidence>
<dbReference type="InterPro" id="IPR003903">
    <property type="entry name" value="UIM_dom"/>
</dbReference>
<sequence length="927" mass="103217">MIVPTDEDIDSVISILGLDTRDRNVVSSALQAKNNNIEQVVNEYFDNPSKFNQQYAWNEDMFSAERDGSTDHQVPSFSIHPPDSSQVIQGVEPSYYGAGAPSRPPSRTNNRSPLSKLVAYTADHSTGEYLGATLPTSSEQEDADLQRAIAESVATSGMQSPQPLPQESGITQAMGQADTSLPYFGPATRPGYEQDQWAMVTLNRETPEPGPSRRKRGPGVPAFLRCRRDNSWERHRLGAILTIFHSIPAARNVLLRSGEPAQSYGHNSEWWKGGRILRPAAQGAQNVAAWTWEDEASVGWSEELHRLMAFLDATERSYGTADLLSETSPDGSMSSGDCEKDFFEHIRNEPGNLEKMSPLMATAEVVKVVGDEPGPVNEWGLLEPSFPKEQLMTAENLYNIWDMIFFMDVGLSADLDSARMAMITHPAEVMTIRFGGDDTFPRPITIPQTFYIDRYLASNREEMSRLQRDMSILAQGVVQAQKAEDSLTTFVVPTSGAKADRVTLCKRAIAKYKDYIWKLKASARWRKHEEARKAGDDSPYFPMNRDEDIEYDVEFTPEESKMKRAFEAEIKFYQRKLLDIERKLQRINDRKKACEEVFRELGAVLTAPSEDPKYNPTHAYTLRGVASSPDTFFVCLRAEPDLMELDGPEGASATAEQWWKLGYVADDEQPAKAEMTTYEKAMEEACGVGSKPILIYASNKALEEDRDPLSDALQTFVRFDNRLFRQELKEESPQERKRGAFGSPSSPSKRRNRSSSVDSMATNLGSTGGDLDDDMRDAPFEFDDPFPGGGGSEGTELRELVDTSVPAETPTTKPQAEYPNPSQSDGRELESPTSHSDSAGPADASLDEVSVGAGAERPPPELPPRTNIPAEAAEQHQEQQQQPEQQQQQPRSPEMQERKGASFFVPPSNSSKAASMFMELDDHHDDR</sequence>
<dbReference type="AlphaFoldDB" id="A0AAJ0BXE8"/>
<dbReference type="PANTHER" id="PTHR39597">
    <property type="entry name" value="UBA DOMAIN-CONTAINING PROTEIN RUP1"/>
    <property type="match status" value="1"/>
</dbReference>
<feature type="compositionally biased region" description="Basic and acidic residues" evidence="2">
    <location>
        <begin position="728"/>
        <end position="738"/>
    </location>
</feature>
<comment type="caution">
    <text evidence="4">The sequence shown here is derived from an EMBL/GenBank/DDBJ whole genome shotgun (WGS) entry which is preliminary data.</text>
</comment>
<reference evidence="4" key="1">
    <citation type="submission" date="2023-06" db="EMBL/GenBank/DDBJ databases">
        <title>Genome-scale phylogeny and comparative genomics of the fungal order Sordariales.</title>
        <authorList>
            <consortium name="Lawrence Berkeley National Laboratory"/>
            <person name="Hensen N."/>
            <person name="Bonometti L."/>
            <person name="Westerberg I."/>
            <person name="Brannstrom I.O."/>
            <person name="Guillou S."/>
            <person name="Cros-Aarteil S."/>
            <person name="Calhoun S."/>
            <person name="Haridas S."/>
            <person name="Kuo A."/>
            <person name="Mondo S."/>
            <person name="Pangilinan J."/>
            <person name="Riley R."/>
            <person name="Labutti K."/>
            <person name="Andreopoulos B."/>
            <person name="Lipzen A."/>
            <person name="Chen C."/>
            <person name="Yanf M."/>
            <person name="Daum C."/>
            <person name="Ng V."/>
            <person name="Clum A."/>
            <person name="Steindorff A."/>
            <person name="Ohm R."/>
            <person name="Martin F."/>
            <person name="Silar P."/>
            <person name="Natvig D."/>
            <person name="Lalanne C."/>
            <person name="Gautier V."/>
            <person name="Ament-Velasquez S.L."/>
            <person name="Kruys A."/>
            <person name="Hutchinson M.I."/>
            <person name="Powell A.J."/>
            <person name="Barry K."/>
            <person name="Miller A.N."/>
            <person name="Grigoriev I.V."/>
            <person name="Debuchy R."/>
            <person name="Gladieux P."/>
            <person name="Thoren M.H."/>
            <person name="Johannesson H."/>
        </authorList>
    </citation>
    <scope>NUCLEOTIDE SEQUENCE</scope>
    <source>
        <strain evidence="4">8032-3</strain>
    </source>
</reference>
<evidence type="ECO:0000259" key="3">
    <source>
        <dbReference type="PROSITE" id="PS50030"/>
    </source>
</evidence>
<gene>
    <name evidence="4" type="ORF">QBC33DRAFT_453510</name>
</gene>
<dbReference type="PANTHER" id="PTHR39597:SF1">
    <property type="entry name" value="UBA DOMAIN-CONTAINING PROTEIN RUP1"/>
    <property type="match status" value="1"/>
</dbReference>
<feature type="region of interest" description="Disordered" evidence="2">
    <location>
        <begin position="66"/>
        <end position="112"/>
    </location>
</feature>
<dbReference type="InterPro" id="IPR055335">
    <property type="entry name" value="Ucp6/RUP1"/>
</dbReference>
<name>A0AAJ0BXE8_9PEZI</name>
<feature type="compositionally biased region" description="Polar residues" evidence="2">
    <location>
        <begin position="809"/>
        <end position="824"/>
    </location>
</feature>
<dbReference type="GO" id="GO:0016579">
    <property type="term" value="P:protein deubiquitination"/>
    <property type="evidence" value="ECO:0007669"/>
    <property type="project" value="TreeGrafter"/>
</dbReference>
<feature type="compositionally biased region" description="Low complexity" evidence="2">
    <location>
        <begin position="878"/>
        <end position="893"/>
    </location>
</feature>
<dbReference type="RefSeq" id="XP_060282288.1">
    <property type="nucleotide sequence ID" value="XM_060424690.1"/>
</dbReference>
<dbReference type="GeneID" id="85307877"/>
<dbReference type="InterPro" id="IPR015940">
    <property type="entry name" value="UBA"/>
</dbReference>
<evidence type="ECO:0000313" key="5">
    <source>
        <dbReference type="Proteomes" id="UP001244011"/>
    </source>
</evidence>
<feature type="domain" description="UBA" evidence="3">
    <location>
        <begin position="4"/>
        <end position="47"/>
    </location>
</feature>
<evidence type="ECO:0000313" key="4">
    <source>
        <dbReference type="EMBL" id="KAK1766075.1"/>
    </source>
</evidence>
<feature type="region of interest" description="Disordered" evidence="2">
    <location>
        <begin position="728"/>
        <end position="927"/>
    </location>
</feature>
<dbReference type="EMBL" id="MU839012">
    <property type="protein sequence ID" value="KAK1766075.1"/>
    <property type="molecule type" value="Genomic_DNA"/>
</dbReference>
<dbReference type="GO" id="GO:0005634">
    <property type="term" value="C:nucleus"/>
    <property type="evidence" value="ECO:0007669"/>
    <property type="project" value="TreeGrafter"/>
</dbReference>
<feature type="compositionally biased region" description="Acidic residues" evidence="2">
    <location>
        <begin position="770"/>
        <end position="784"/>
    </location>
</feature>
<feature type="coiled-coil region" evidence="1">
    <location>
        <begin position="563"/>
        <end position="597"/>
    </location>
</feature>
<evidence type="ECO:0000256" key="2">
    <source>
        <dbReference type="SAM" id="MobiDB-lite"/>
    </source>
</evidence>
<keyword evidence="1" id="KW-0175">Coiled coil</keyword>
<accession>A0AAJ0BXE8</accession>